<feature type="transmembrane region" description="Helical" evidence="8">
    <location>
        <begin position="218"/>
        <end position="236"/>
    </location>
</feature>
<accession>A0ABV5CM09</accession>
<evidence type="ECO:0000256" key="5">
    <source>
        <dbReference type="ARBA" id="ARBA00022692"/>
    </source>
</evidence>
<organism evidence="9 10">
    <name type="scientific">Polymorphospora lycopeni</name>
    <dbReference type="NCBI Taxonomy" id="3140240"/>
    <lineage>
        <taxon>Bacteria</taxon>
        <taxon>Bacillati</taxon>
        <taxon>Actinomycetota</taxon>
        <taxon>Actinomycetes</taxon>
        <taxon>Micromonosporales</taxon>
        <taxon>Micromonosporaceae</taxon>
        <taxon>Polymorphospora</taxon>
    </lineage>
</organism>
<feature type="transmembrane region" description="Helical" evidence="8">
    <location>
        <begin position="301"/>
        <end position="321"/>
    </location>
</feature>
<comment type="caution">
    <text evidence="9">The sequence shown here is derived from an EMBL/GenBank/DDBJ whole genome shotgun (WGS) entry which is preliminary data.</text>
</comment>
<comment type="similarity">
    <text evidence="2">Belongs to the binding-protein-dependent transport system permease family. FecCD subfamily.</text>
</comment>
<sequence length="355" mass="35865">MTFLETSTAAGRTTFRLARPAVSGVLALRPIAVGTLLAAVTFAAFCVSVADGRIQIPLTDVVPALFGHGDPGTLLVVRELRLPRALTGLLVGAAFGLSGAVFQAMTGNPLASPDMIGVIAGAQTAVVAGIVLGFGAGLGTQTLGVVGALIAALVVYLLAWGRGTTGYRLVLVGVGVAWMCTSATDYLVARAMPYEARAAVGWLVGSLNERGWHHVRPLALAMAVLVPAVLLLGRWLGTLHLGDPVATALGTPVGYARIALLVTGVGLAAFGTAAAGPILFVALVSPQIAQRLAGRATPPPLISAVTGALIVLAGDLVSRIVLADARLPIGVVTGVLGAPVLLWLLVRANRTGSGG</sequence>
<feature type="transmembrane region" description="Helical" evidence="8">
    <location>
        <begin position="167"/>
        <end position="188"/>
    </location>
</feature>
<dbReference type="CDD" id="cd06550">
    <property type="entry name" value="TM_ABC_iron-siderophores_like"/>
    <property type="match status" value="1"/>
</dbReference>
<keyword evidence="3" id="KW-0813">Transport</keyword>
<dbReference type="Gene3D" id="1.10.3470.10">
    <property type="entry name" value="ABC transporter involved in vitamin B12 uptake, BtuC"/>
    <property type="match status" value="1"/>
</dbReference>
<dbReference type="RefSeq" id="WP_375733671.1">
    <property type="nucleotide sequence ID" value="NZ_JBCGDC010000016.1"/>
</dbReference>
<keyword evidence="10" id="KW-1185">Reference proteome</keyword>
<dbReference type="SUPFAM" id="SSF81345">
    <property type="entry name" value="ABC transporter involved in vitamin B12 uptake, BtuC"/>
    <property type="match status" value="1"/>
</dbReference>
<dbReference type="Proteomes" id="UP001582793">
    <property type="component" value="Unassembled WGS sequence"/>
</dbReference>
<comment type="subcellular location">
    <subcellularLocation>
        <location evidence="1">Cell membrane</location>
        <topology evidence="1">Multi-pass membrane protein</topology>
    </subcellularLocation>
</comment>
<dbReference type="PANTHER" id="PTHR30472">
    <property type="entry name" value="FERRIC ENTEROBACTIN TRANSPORT SYSTEM PERMEASE PROTEIN"/>
    <property type="match status" value="1"/>
</dbReference>
<dbReference type="InterPro" id="IPR000522">
    <property type="entry name" value="ABC_transptr_permease_BtuC"/>
</dbReference>
<keyword evidence="7 8" id="KW-0472">Membrane</keyword>
<proteinExistence type="inferred from homology"/>
<feature type="transmembrane region" description="Helical" evidence="8">
    <location>
        <begin position="256"/>
        <end position="280"/>
    </location>
</feature>
<feature type="transmembrane region" description="Helical" evidence="8">
    <location>
        <begin position="85"/>
        <end position="104"/>
    </location>
</feature>
<evidence type="ECO:0000256" key="4">
    <source>
        <dbReference type="ARBA" id="ARBA00022475"/>
    </source>
</evidence>
<evidence type="ECO:0000313" key="10">
    <source>
        <dbReference type="Proteomes" id="UP001582793"/>
    </source>
</evidence>
<feature type="transmembrane region" description="Helical" evidence="8">
    <location>
        <begin position="31"/>
        <end position="50"/>
    </location>
</feature>
<evidence type="ECO:0000256" key="7">
    <source>
        <dbReference type="ARBA" id="ARBA00023136"/>
    </source>
</evidence>
<dbReference type="Pfam" id="PF01032">
    <property type="entry name" value="FecCD"/>
    <property type="match status" value="1"/>
</dbReference>
<evidence type="ECO:0000256" key="3">
    <source>
        <dbReference type="ARBA" id="ARBA00022448"/>
    </source>
</evidence>
<gene>
    <name evidence="9" type="ORF">AAFH96_07930</name>
</gene>
<evidence type="ECO:0000256" key="6">
    <source>
        <dbReference type="ARBA" id="ARBA00022989"/>
    </source>
</evidence>
<reference evidence="9 10" key="1">
    <citation type="submission" date="2024-04" db="EMBL/GenBank/DDBJ databases">
        <title>Polymorphospora sp. isolated from Baiyangdian Lake in Xiong'an New Area.</title>
        <authorList>
            <person name="Zhang X."/>
            <person name="Liu J."/>
        </authorList>
    </citation>
    <scope>NUCLEOTIDE SEQUENCE [LARGE SCALE GENOMIC DNA]</scope>
    <source>
        <strain evidence="9 10">2-325</strain>
    </source>
</reference>
<keyword evidence="6 8" id="KW-1133">Transmembrane helix</keyword>
<keyword evidence="4" id="KW-1003">Cell membrane</keyword>
<evidence type="ECO:0000256" key="2">
    <source>
        <dbReference type="ARBA" id="ARBA00007935"/>
    </source>
</evidence>
<evidence type="ECO:0000313" key="9">
    <source>
        <dbReference type="EMBL" id="MFB6393039.1"/>
    </source>
</evidence>
<evidence type="ECO:0000256" key="8">
    <source>
        <dbReference type="SAM" id="Phobius"/>
    </source>
</evidence>
<feature type="transmembrane region" description="Helical" evidence="8">
    <location>
        <begin position="116"/>
        <end position="136"/>
    </location>
</feature>
<dbReference type="PANTHER" id="PTHR30472:SF24">
    <property type="entry name" value="FERRIC ENTEROBACTIN TRANSPORT SYSTEM PERMEASE PROTEIN FEPG"/>
    <property type="match status" value="1"/>
</dbReference>
<feature type="transmembrane region" description="Helical" evidence="8">
    <location>
        <begin position="327"/>
        <end position="346"/>
    </location>
</feature>
<keyword evidence="5 8" id="KW-0812">Transmembrane</keyword>
<evidence type="ECO:0000256" key="1">
    <source>
        <dbReference type="ARBA" id="ARBA00004651"/>
    </source>
</evidence>
<protein>
    <submittedName>
        <fullName evidence="9">Iron chelate uptake ABC transporter family permease subunit</fullName>
    </submittedName>
</protein>
<dbReference type="InterPro" id="IPR037294">
    <property type="entry name" value="ABC_BtuC-like"/>
</dbReference>
<name>A0ABV5CM09_9ACTN</name>
<dbReference type="EMBL" id="JBCGDC010000016">
    <property type="protein sequence ID" value="MFB6393039.1"/>
    <property type="molecule type" value="Genomic_DNA"/>
</dbReference>
<feature type="transmembrane region" description="Helical" evidence="8">
    <location>
        <begin position="143"/>
        <end position="161"/>
    </location>
</feature>